<reference evidence="2" key="1">
    <citation type="submission" date="2022-03" db="EMBL/GenBank/DDBJ databases">
        <title>Description of Abyssus ytuae gen. nov., sp. nov., a novel member of the family Flavobacteriaceae isolated from the sediment of Mariana Trench.</title>
        <authorList>
            <person name="Zhang J."/>
            <person name="Xu X."/>
        </authorList>
    </citation>
    <scope>NUCLEOTIDE SEQUENCE</scope>
    <source>
        <strain evidence="2">MT3330</strain>
    </source>
</reference>
<keyword evidence="3" id="KW-1185">Reference proteome</keyword>
<evidence type="ECO:0000313" key="2">
    <source>
        <dbReference type="EMBL" id="UOB18687.1"/>
    </source>
</evidence>
<evidence type="ECO:0000313" key="3">
    <source>
        <dbReference type="Proteomes" id="UP000831290"/>
    </source>
</evidence>
<dbReference type="PANTHER" id="PTHR13847">
    <property type="entry name" value="SARCOSINE DEHYDROGENASE-RELATED"/>
    <property type="match status" value="1"/>
</dbReference>
<dbReference type="SUPFAM" id="SSF51971">
    <property type="entry name" value="Nucleotide-binding domain"/>
    <property type="match status" value="1"/>
</dbReference>
<dbReference type="EMBL" id="CP094358">
    <property type="protein sequence ID" value="UOB18687.1"/>
    <property type="molecule type" value="Genomic_DNA"/>
</dbReference>
<dbReference type="SUPFAM" id="SSF54373">
    <property type="entry name" value="FAD-linked reductases, C-terminal domain"/>
    <property type="match status" value="1"/>
</dbReference>
<dbReference type="Gene3D" id="3.50.50.60">
    <property type="entry name" value="FAD/NAD(P)-binding domain"/>
    <property type="match status" value="1"/>
</dbReference>
<organism evidence="2 3">
    <name type="scientific">Abyssalbus ytuae</name>
    <dbReference type="NCBI Taxonomy" id="2926907"/>
    <lineage>
        <taxon>Bacteria</taxon>
        <taxon>Pseudomonadati</taxon>
        <taxon>Bacteroidota</taxon>
        <taxon>Flavobacteriia</taxon>
        <taxon>Flavobacteriales</taxon>
        <taxon>Flavobacteriaceae</taxon>
        <taxon>Abyssalbus</taxon>
    </lineage>
</organism>
<dbReference type="Pfam" id="PF01266">
    <property type="entry name" value="DAO"/>
    <property type="match status" value="1"/>
</dbReference>
<proteinExistence type="predicted"/>
<dbReference type="Proteomes" id="UP000831290">
    <property type="component" value="Chromosome"/>
</dbReference>
<sequence>MVDYIIVGLGLAGISFCEVLEQKNKSFIVFDDESQHSSTISGGLYNPVILKRFTGVWKAEEQLELIKPFYNKIENKIGEEVNYKVSVLRRLASVEEQNAWFEAADKPKLQPFISTKLVKNQNEYIDAGYNYGEVLKTGRVNTKNLQKLYRQYLINQGKFLAESFNYSSVTHYPDYVTYKSYKAKKIVFAEGYGIKNNPFFNYLPLNGTKGELLTIYAPALKINFVLKSSVFIMPVGNDFYRIGATYNWKDKTNIPTPEAREELLTKLNTFLRCDYEITDHVAAIRPTVVDRRPIVGMHPQHKNLYILNGLGSRGVMIGPFVANNLYSHIEKGIPLDKEMDIKRFDRKTVR</sequence>
<dbReference type="InterPro" id="IPR036188">
    <property type="entry name" value="FAD/NAD-bd_sf"/>
</dbReference>
<accession>A0A9E7CUM5</accession>
<dbReference type="Gene3D" id="3.30.9.10">
    <property type="entry name" value="D-Amino Acid Oxidase, subunit A, domain 2"/>
    <property type="match status" value="1"/>
</dbReference>
<dbReference type="AlphaFoldDB" id="A0A9E7CUM5"/>
<feature type="domain" description="FAD dependent oxidoreductase" evidence="1">
    <location>
        <begin position="3"/>
        <end position="322"/>
    </location>
</feature>
<name>A0A9E7CUM5_9FLAO</name>
<protein>
    <submittedName>
        <fullName evidence="2">FAD-dependent oxidoreductase</fullName>
    </submittedName>
</protein>
<evidence type="ECO:0000259" key="1">
    <source>
        <dbReference type="Pfam" id="PF01266"/>
    </source>
</evidence>
<dbReference type="RefSeq" id="WP_255845304.1">
    <property type="nucleotide sequence ID" value="NZ_CP094358.1"/>
</dbReference>
<gene>
    <name evidence="2" type="ORF">MQE35_05200</name>
</gene>
<dbReference type="GO" id="GO:0005737">
    <property type="term" value="C:cytoplasm"/>
    <property type="evidence" value="ECO:0007669"/>
    <property type="project" value="TreeGrafter"/>
</dbReference>
<dbReference type="InterPro" id="IPR006076">
    <property type="entry name" value="FAD-dep_OxRdtase"/>
</dbReference>
<dbReference type="KEGG" id="fbm:MQE35_05200"/>